<feature type="signal peptide" evidence="2">
    <location>
        <begin position="1"/>
        <end position="20"/>
    </location>
</feature>
<evidence type="ECO:0000256" key="1">
    <source>
        <dbReference type="SAM" id="MobiDB-lite"/>
    </source>
</evidence>
<gene>
    <name evidence="3" type="ORF">D5R40_07335</name>
</gene>
<dbReference type="EMBL" id="RCBY01000027">
    <property type="protein sequence ID" value="RQH49099.1"/>
    <property type="molecule type" value="Genomic_DNA"/>
</dbReference>
<accession>A0A3N6PZ86</accession>
<dbReference type="Proteomes" id="UP000269154">
    <property type="component" value="Unassembled WGS sequence"/>
</dbReference>
<dbReference type="AlphaFoldDB" id="A0A3N6PZ86"/>
<organism evidence="3 4">
    <name type="scientific">Okeania hirsuta</name>
    <dbReference type="NCBI Taxonomy" id="1458930"/>
    <lineage>
        <taxon>Bacteria</taxon>
        <taxon>Bacillati</taxon>
        <taxon>Cyanobacteriota</taxon>
        <taxon>Cyanophyceae</taxon>
        <taxon>Oscillatoriophycideae</taxon>
        <taxon>Oscillatoriales</taxon>
        <taxon>Microcoleaceae</taxon>
        <taxon>Okeania</taxon>
    </lineage>
</organism>
<name>A0A3N6PZ86_9CYAN</name>
<protein>
    <submittedName>
        <fullName evidence="3">DUF4382 domain-containing protein</fullName>
    </submittedName>
</protein>
<feature type="region of interest" description="Disordered" evidence="1">
    <location>
        <begin position="25"/>
        <end position="46"/>
    </location>
</feature>
<keyword evidence="4" id="KW-1185">Reference proteome</keyword>
<reference evidence="3 4" key="1">
    <citation type="journal article" date="2018" name="ACS Chem. Biol.">
        <title>Ketoreductase domain dysfunction expands chemodiversity: malyngamide biosynthesis in the cyanobacterium Okeania hirsuta.</title>
        <authorList>
            <person name="Moss N.A."/>
            <person name="Leao T."/>
            <person name="Rankin M."/>
            <person name="McCullough T.M."/>
            <person name="Qu P."/>
            <person name="Korobeynikov A."/>
            <person name="Smith J.L."/>
            <person name="Gerwick L."/>
            <person name="Gerwick W.H."/>
        </authorList>
    </citation>
    <scope>NUCLEOTIDE SEQUENCE [LARGE SCALE GENOMIC DNA]</scope>
    <source>
        <strain evidence="3 4">PAB10Feb10-1</strain>
    </source>
</reference>
<feature type="chain" id="PRO_5018038913" evidence="2">
    <location>
        <begin position="21"/>
        <end position="283"/>
    </location>
</feature>
<evidence type="ECO:0000313" key="3">
    <source>
        <dbReference type="EMBL" id="RQH49099.1"/>
    </source>
</evidence>
<evidence type="ECO:0000256" key="2">
    <source>
        <dbReference type="SAM" id="SignalP"/>
    </source>
</evidence>
<evidence type="ECO:0000313" key="4">
    <source>
        <dbReference type="Proteomes" id="UP000269154"/>
    </source>
</evidence>
<comment type="caution">
    <text evidence="3">The sequence shown here is derived from an EMBL/GenBank/DDBJ whole genome shotgun (WGS) entry which is preliminary data.</text>
</comment>
<dbReference type="OrthoDB" id="7835646at2"/>
<sequence>MRKQLLIWSTLAFVIPSALLSSCQTQTTETETEQTQTTDNTPGTLKLRANGEDFVREGFVTKDGWKVTFDQLYANLVEVTAYQTDPPYNAETGGKPEAKEKVILAQTKTVDLAEGDETAEAILVSEVSAPPGRYNAISWKMPKATVGPAQGYSLLINGTATKDGQTIPFTLKIDQELEFTCGDFVGDERKGILQGGDTAELEATFHFDHLFGDGGAASDDEINTGALGFAPLAAIAEGGKVEADMATLKSKLSPADYQKLMAILPSLGHVGEGHCHESLVSQN</sequence>
<dbReference type="RefSeq" id="WP_124144581.1">
    <property type="nucleotide sequence ID" value="NZ_CAWOKI010000025.1"/>
</dbReference>
<keyword evidence="2" id="KW-0732">Signal</keyword>
<proteinExistence type="predicted"/>
<dbReference type="PROSITE" id="PS51257">
    <property type="entry name" value="PROKAR_LIPOPROTEIN"/>
    <property type="match status" value="1"/>
</dbReference>
<feature type="compositionally biased region" description="Low complexity" evidence="1">
    <location>
        <begin position="25"/>
        <end position="38"/>
    </location>
</feature>